<proteinExistence type="predicted"/>
<dbReference type="RefSeq" id="WP_012775024.1">
    <property type="nucleotide sequence ID" value="NC_017617.1"/>
</dbReference>
<evidence type="ECO:0000313" key="1">
    <source>
        <dbReference type="EMBL" id="ADE31050.1"/>
    </source>
</evidence>
<dbReference type="KEGG" id="ssw:SSGZ1_0590"/>
<dbReference type="PATRIC" id="fig|423211.3.peg.577"/>
<accession>D5AGT5</accession>
<dbReference type="AlphaFoldDB" id="D5AGT5"/>
<name>D5AGT5_STRGZ</name>
<evidence type="ECO:0000313" key="2">
    <source>
        <dbReference type="Proteomes" id="UP000002359"/>
    </source>
</evidence>
<gene>
    <name evidence="1" type="ordered locus">SSGZ1_0590</name>
</gene>
<protein>
    <submittedName>
        <fullName evidence="1">ATPase involved in DNA repair</fullName>
    </submittedName>
</protein>
<reference evidence="1 2" key="1">
    <citation type="journal article" date="2009" name="J. Infect. Dis.">
        <title>Clinical, experimental, and genomic differences between intermediately pathogenic, highly pathogenic, and epidemic Streptococcus suis.</title>
        <authorList>
            <person name="Ye C."/>
            <person name="Zheng H."/>
            <person name="Zhang J."/>
            <person name="Jing H."/>
            <person name="Wang L."/>
            <person name="Xiong Y."/>
            <person name="Wang W."/>
            <person name="Zhou Z."/>
            <person name="Sun Q."/>
            <person name="Luo X."/>
            <person name="Du H."/>
            <person name="Gottschalk M."/>
            <person name="Xu J."/>
        </authorList>
    </citation>
    <scope>NUCLEOTIDE SEQUENCE [LARGE SCALE GENOMIC DNA]</scope>
    <source>
        <strain evidence="1 2">GZ1</strain>
    </source>
</reference>
<dbReference type="HOGENOM" id="CLU_020069_0_0_9"/>
<organism evidence="1 2">
    <name type="scientific">Streptococcus suis (strain GZ1)</name>
    <dbReference type="NCBI Taxonomy" id="423211"/>
    <lineage>
        <taxon>Bacteria</taxon>
        <taxon>Bacillati</taxon>
        <taxon>Bacillota</taxon>
        <taxon>Bacilli</taxon>
        <taxon>Lactobacillales</taxon>
        <taxon>Streptococcaceae</taxon>
        <taxon>Streptococcus</taxon>
    </lineage>
</organism>
<dbReference type="GeneID" id="8153326"/>
<dbReference type="EMBL" id="CP000837">
    <property type="protein sequence ID" value="ADE31050.1"/>
    <property type="molecule type" value="Genomic_DNA"/>
</dbReference>
<dbReference type="Proteomes" id="UP000002359">
    <property type="component" value="Chromosome"/>
</dbReference>
<sequence>MSHWNQFLTEITYSIIQAHTDQKSLSLYIPFEDSLSKSLAFDTISQELLESEIDGNGTVLYSDFGDNNITDEYKLSFAEKFFKPISVSVNNSIQGFGTAGLSLKYDSTEIEKKILNNSNNYRLIFLIQHWEWLGSELKLFFIRLLNNISHYEKQYNKSIIIVIGGSELKNNDIRFSKNFDVHHFELNDLKDTLGNIIQTSNISDNLEDTLYPLTKGNLEKIYNFILLSQNNSKIEKLLDDLLNTIEIDFRKNKIEIDFIYQLSVLPEYFNPYDAEEYFNLKTFQIEKAIDILKKLLVLIPVKNRTNFYSLILIMKDKLLLTVEKGQKEIYRRYYHYLCGKEPFNYRLKIEILSRLKESQEYLLSLYLLWYEYLLNQNEILESEKKSLYKLEFLTEETKSIFFKCIKYKYTNGTNSLYNEILPENSLLSSILLKNDINFQGNTSQDFSFHSLCDTLYENILAESAKDVIVEPIHYLSCIYMLLPHLIDKLNIDKLNEIDKFQVLNENIVKKFYTTKDIEQNAQYLENIYLRKSFLYKDNDRSINDANKALKFFNDVDDEIEQYYTLGSLLGLLLVSSNYERANQVKQEIETLSDKHNLPLYWKSKNNFVVLDFLSGMEGDFDYWKSRFESILTEYELNDVSKHLMYTNLCAISLYYSKTKGYRSYKTILEELMDVEDLADLEDTSIDDFYRYYFGWFEFCLLLLESKHRQAKNKYNQLKDFSPIIFNSNKKLLIEKHRRYKKIFESNIKTGKEFSEFLSQSKFASREWNYFRRGLMLTDIQYTSAL</sequence>